<dbReference type="SUPFAM" id="SSF51735">
    <property type="entry name" value="NAD(P)-binding Rossmann-fold domains"/>
    <property type="match status" value="1"/>
</dbReference>
<dbReference type="STRING" id="742766.HMPREF9455_01875"/>
<evidence type="ECO:0000259" key="2">
    <source>
        <dbReference type="Pfam" id="PF01370"/>
    </source>
</evidence>
<evidence type="ECO:0000259" key="3">
    <source>
        <dbReference type="Pfam" id="PF08338"/>
    </source>
</evidence>
<dbReference type="eggNOG" id="COG1090">
    <property type="taxonomic scope" value="Bacteria"/>
</dbReference>
<name>F5IXQ8_9BACT</name>
<accession>F5IXQ8</accession>
<dbReference type="OrthoDB" id="329806at2"/>
<feature type="domain" description="DUF1731" evidence="3">
    <location>
        <begin position="251"/>
        <end position="297"/>
    </location>
</feature>
<feature type="domain" description="NAD-dependent epimerase/dehydratase" evidence="2">
    <location>
        <begin position="3"/>
        <end position="223"/>
    </location>
</feature>
<dbReference type="RefSeq" id="WP_006799403.1">
    <property type="nucleotide sequence ID" value="NZ_GL891982.1"/>
</dbReference>
<dbReference type="InterPro" id="IPR036291">
    <property type="entry name" value="NAD(P)-bd_dom_sf"/>
</dbReference>
<proteinExistence type="inferred from homology"/>
<reference evidence="4 5" key="1">
    <citation type="submission" date="2011-04" db="EMBL/GenBank/DDBJ databases">
        <title>The Genome Sequence of Dysgonomonas gadei ATCC BAA-286.</title>
        <authorList>
            <consortium name="The Broad Institute Genome Sequencing Platform"/>
            <person name="Earl A."/>
            <person name="Ward D."/>
            <person name="Feldgarden M."/>
            <person name="Gevers D."/>
            <person name="Pudlo N."/>
            <person name="Martens E."/>
            <person name="Allen-Vercoe E."/>
            <person name="Young S.K."/>
            <person name="Zeng Q."/>
            <person name="Gargeya S."/>
            <person name="Fitzgerald M."/>
            <person name="Haas B."/>
            <person name="Abouelleil A."/>
            <person name="Alvarado L."/>
            <person name="Arachchi H.M."/>
            <person name="Berlin A."/>
            <person name="Brown A."/>
            <person name="Chapman S.B."/>
            <person name="Chen Z."/>
            <person name="Dunbar C."/>
            <person name="Freedman E."/>
            <person name="Gearin G."/>
            <person name="Gellesch M."/>
            <person name="Goldberg J."/>
            <person name="Griggs A."/>
            <person name="Gujja S."/>
            <person name="Heiman D."/>
            <person name="Howarth C."/>
            <person name="Larson L."/>
            <person name="Lui A."/>
            <person name="MacDonald P.J.P."/>
            <person name="Mehta T."/>
            <person name="Montmayeur A."/>
            <person name="Murphy C."/>
            <person name="Neiman D."/>
            <person name="Pearson M."/>
            <person name="Priest M."/>
            <person name="Roberts A."/>
            <person name="Saif S."/>
            <person name="Shea T."/>
            <person name="Shenoy N."/>
            <person name="Sisk P."/>
            <person name="Stolte C."/>
            <person name="Sykes S."/>
            <person name="Yandava C."/>
            <person name="Wortman J."/>
            <person name="Nusbaum C."/>
            <person name="Birren B."/>
        </authorList>
    </citation>
    <scope>NUCLEOTIDE SEQUENCE [LARGE SCALE GENOMIC DNA]</scope>
    <source>
        <strain evidence="4 5">ATCC BAA-286</strain>
    </source>
</reference>
<evidence type="ECO:0000313" key="5">
    <source>
        <dbReference type="Proteomes" id="UP000004913"/>
    </source>
</evidence>
<protein>
    <recommendedName>
        <fullName evidence="6">TIGR01777 family protein</fullName>
    </recommendedName>
</protein>
<dbReference type="CDD" id="cd05242">
    <property type="entry name" value="SDR_a8"/>
    <property type="match status" value="1"/>
</dbReference>
<dbReference type="InterPro" id="IPR013549">
    <property type="entry name" value="DUF1731"/>
</dbReference>
<evidence type="ECO:0008006" key="6">
    <source>
        <dbReference type="Google" id="ProtNLM"/>
    </source>
</evidence>
<dbReference type="Proteomes" id="UP000004913">
    <property type="component" value="Unassembled WGS sequence"/>
</dbReference>
<dbReference type="Pfam" id="PF08338">
    <property type="entry name" value="DUF1731"/>
    <property type="match status" value="1"/>
</dbReference>
<comment type="similarity">
    <text evidence="1">Belongs to the NAD(P)-dependent epimerase/dehydratase family. SDR39U1 subfamily.</text>
</comment>
<sequence>MHIFITGGTGLIGTALVKTLIRQGHDVMVLSRNPLKAEKKLEKQAKFCTSLQAMKSLDGYDAVINLAGEPIIGKRWTKKQKERLCNSRWNITRRLTELIKASDRPPKVFISGSAIGYYGAQDNNNILTEKSGFNDEFTHQLCKKWEELALAAQSDKTRVCISRTGVVLSKEGGMLAILTLPFRLGLGCTLGKGSQYISWIHIQDMVNAIIYLMDMPEAQGIFNLTAPNPVTNKRFSNILSATLYRPRIFRMPAFIMKLVMSEAATMVVDGQRAIPQHLSDLHYRFIFEHLDEALSALLKGRKYKKQLVGSGSQKGING</sequence>
<dbReference type="InterPro" id="IPR001509">
    <property type="entry name" value="Epimerase_deHydtase"/>
</dbReference>
<organism evidence="4 5">
    <name type="scientific">Dysgonomonas gadei ATCC BAA-286</name>
    <dbReference type="NCBI Taxonomy" id="742766"/>
    <lineage>
        <taxon>Bacteria</taxon>
        <taxon>Pseudomonadati</taxon>
        <taxon>Bacteroidota</taxon>
        <taxon>Bacteroidia</taxon>
        <taxon>Bacteroidales</taxon>
        <taxon>Dysgonomonadaceae</taxon>
        <taxon>Dysgonomonas</taxon>
    </lineage>
</organism>
<dbReference type="Gene3D" id="3.40.50.720">
    <property type="entry name" value="NAD(P)-binding Rossmann-like Domain"/>
    <property type="match status" value="1"/>
</dbReference>
<dbReference type="InterPro" id="IPR010099">
    <property type="entry name" value="SDR39U1"/>
</dbReference>
<gene>
    <name evidence="4" type="ORF">HMPREF9455_01875</name>
</gene>
<dbReference type="EMBL" id="ADLV01000020">
    <property type="protein sequence ID" value="EGK01727.1"/>
    <property type="molecule type" value="Genomic_DNA"/>
</dbReference>
<dbReference type="PANTHER" id="PTHR11092:SF0">
    <property type="entry name" value="EPIMERASE FAMILY PROTEIN SDR39U1"/>
    <property type="match status" value="1"/>
</dbReference>
<comment type="caution">
    <text evidence="4">The sequence shown here is derived from an EMBL/GenBank/DDBJ whole genome shotgun (WGS) entry which is preliminary data.</text>
</comment>
<evidence type="ECO:0000313" key="4">
    <source>
        <dbReference type="EMBL" id="EGK01727.1"/>
    </source>
</evidence>
<keyword evidence="5" id="KW-1185">Reference proteome</keyword>
<dbReference type="Pfam" id="PF01370">
    <property type="entry name" value="Epimerase"/>
    <property type="match status" value="1"/>
</dbReference>
<evidence type="ECO:0000256" key="1">
    <source>
        <dbReference type="ARBA" id="ARBA00009353"/>
    </source>
</evidence>
<dbReference type="AlphaFoldDB" id="F5IXQ8"/>
<dbReference type="NCBIfam" id="TIGR01777">
    <property type="entry name" value="yfcH"/>
    <property type="match status" value="1"/>
</dbReference>
<dbReference type="PANTHER" id="PTHR11092">
    <property type="entry name" value="SUGAR NUCLEOTIDE EPIMERASE RELATED"/>
    <property type="match status" value="1"/>
</dbReference>
<dbReference type="HOGENOM" id="CLU_047373_0_3_10"/>